<sequence length="315" mass="34137">MHQVYSLLAGLLFVSLSRAFSLDATTKHWNYTTNNLASTTSQRCKDAYSADIACDSYLLQLVNANEERHFLDDMEPENFTQTCTAACHSSLTKYIANVRVACTERDDAAVSSLGFLGKEGTENVPVQTIGHILEYHLMRSCAKEEDGSNCYLTQSGVLPSDFSCTWNCALAYYWNRHFYPYSYWSLGDSRIVELDDDGNETKIGNSMLLTTGHSDIMDTDGWKTIQNCGFGNSTKPPFDIGLSGKVEESSVPSVSKFSNETDTSGGSTTSTATSTGSGASSSTPSPTKTGAAGRSFYVSFCYLASLAAVGLCTIL</sequence>
<reference evidence="3" key="1">
    <citation type="submission" date="2019-04" db="EMBL/GenBank/DDBJ databases">
        <title>Friends and foes A comparative genomics studyof 23 Aspergillus species from section Flavi.</title>
        <authorList>
            <consortium name="DOE Joint Genome Institute"/>
            <person name="Kjaerbolling I."/>
            <person name="Vesth T."/>
            <person name="Frisvad J.C."/>
            <person name="Nybo J.L."/>
            <person name="Theobald S."/>
            <person name="Kildgaard S."/>
            <person name="Isbrandt T."/>
            <person name="Kuo A."/>
            <person name="Sato A."/>
            <person name="Lyhne E.K."/>
            <person name="Kogle M.E."/>
            <person name="Wiebenga A."/>
            <person name="Kun R.S."/>
            <person name="Lubbers R.J."/>
            <person name="Makela M.R."/>
            <person name="Barry K."/>
            <person name="Chovatia M."/>
            <person name="Clum A."/>
            <person name="Daum C."/>
            <person name="Haridas S."/>
            <person name="He G."/>
            <person name="LaButti K."/>
            <person name="Lipzen A."/>
            <person name="Mondo S."/>
            <person name="Riley R."/>
            <person name="Salamov A."/>
            <person name="Simmons B.A."/>
            <person name="Magnuson J.K."/>
            <person name="Henrissat B."/>
            <person name="Mortensen U.H."/>
            <person name="Larsen T.O."/>
            <person name="Devries R.P."/>
            <person name="Grigoriev I.V."/>
            <person name="Machida M."/>
            <person name="Baker S.E."/>
            <person name="Andersen M.R."/>
        </authorList>
    </citation>
    <scope>NUCLEOTIDE SEQUENCE [LARGE SCALE GENOMIC DNA]</scope>
    <source>
        <strain evidence="3">IBT 14317</strain>
    </source>
</reference>
<feature type="signal peptide" evidence="2">
    <location>
        <begin position="1"/>
        <end position="19"/>
    </location>
</feature>
<dbReference type="AlphaFoldDB" id="A0A5N7C5A6"/>
<keyword evidence="2" id="KW-0732">Signal</keyword>
<feature type="region of interest" description="Disordered" evidence="1">
    <location>
        <begin position="251"/>
        <end position="288"/>
    </location>
</feature>
<dbReference type="EMBL" id="ML735271">
    <property type="protein sequence ID" value="KAE8389033.1"/>
    <property type="molecule type" value="Genomic_DNA"/>
</dbReference>
<dbReference type="OrthoDB" id="5985073at2759"/>
<feature type="chain" id="PRO_5025004635" evidence="2">
    <location>
        <begin position="20"/>
        <end position="315"/>
    </location>
</feature>
<evidence type="ECO:0000313" key="3">
    <source>
        <dbReference type="EMBL" id="KAE8389033.1"/>
    </source>
</evidence>
<dbReference type="Proteomes" id="UP000326877">
    <property type="component" value="Unassembled WGS sequence"/>
</dbReference>
<name>A0A5N7C5A6_PETAA</name>
<proteinExistence type="predicted"/>
<organism evidence="3">
    <name type="scientific">Petromyces alliaceus</name>
    <name type="common">Aspergillus alliaceus</name>
    <dbReference type="NCBI Taxonomy" id="209559"/>
    <lineage>
        <taxon>Eukaryota</taxon>
        <taxon>Fungi</taxon>
        <taxon>Dikarya</taxon>
        <taxon>Ascomycota</taxon>
        <taxon>Pezizomycotina</taxon>
        <taxon>Eurotiomycetes</taxon>
        <taxon>Eurotiomycetidae</taxon>
        <taxon>Eurotiales</taxon>
        <taxon>Aspergillaceae</taxon>
        <taxon>Aspergillus</taxon>
        <taxon>Aspergillus subgen. Circumdati</taxon>
    </lineage>
</organism>
<evidence type="ECO:0000256" key="2">
    <source>
        <dbReference type="SAM" id="SignalP"/>
    </source>
</evidence>
<evidence type="ECO:0000256" key="1">
    <source>
        <dbReference type="SAM" id="MobiDB-lite"/>
    </source>
</evidence>
<protein>
    <submittedName>
        <fullName evidence="3">Uncharacterized protein</fullName>
    </submittedName>
</protein>
<accession>A0A5N7C5A6</accession>
<gene>
    <name evidence="3" type="ORF">BDV23DRAFT_102410</name>
</gene>